<gene>
    <name evidence="2" type="ORF">GCM10020369_49690</name>
</gene>
<accession>A0ABP6T2J6</accession>
<proteinExistence type="predicted"/>
<evidence type="ECO:0000256" key="1">
    <source>
        <dbReference type="SAM" id="Phobius"/>
    </source>
</evidence>
<dbReference type="RefSeq" id="WP_345730610.1">
    <property type="nucleotide sequence ID" value="NZ_BAAAYN010000032.1"/>
</dbReference>
<evidence type="ECO:0000313" key="3">
    <source>
        <dbReference type="Proteomes" id="UP001501676"/>
    </source>
</evidence>
<evidence type="ECO:0000313" key="2">
    <source>
        <dbReference type="EMBL" id="GAA3391494.1"/>
    </source>
</evidence>
<keyword evidence="1" id="KW-1133">Transmembrane helix</keyword>
<protein>
    <submittedName>
        <fullName evidence="2">Uncharacterized protein</fullName>
    </submittedName>
</protein>
<sequence>MLPWIVAAALMGVVAAWLGAGLRVVGEDVPRRLARRAAWWRRWAWPVAAVCTASAIAATSAALVC</sequence>
<name>A0ABP6T2J6_9ACTN</name>
<keyword evidence="1" id="KW-0472">Membrane</keyword>
<keyword evidence="1" id="KW-0812">Transmembrane</keyword>
<feature type="transmembrane region" description="Helical" evidence="1">
    <location>
        <begin position="6"/>
        <end position="25"/>
    </location>
</feature>
<dbReference type="Proteomes" id="UP001501676">
    <property type="component" value="Unassembled WGS sequence"/>
</dbReference>
<reference evidence="3" key="1">
    <citation type="journal article" date="2019" name="Int. J. Syst. Evol. Microbiol.">
        <title>The Global Catalogue of Microorganisms (GCM) 10K type strain sequencing project: providing services to taxonomists for standard genome sequencing and annotation.</title>
        <authorList>
            <consortium name="The Broad Institute Genomics Platform"/>
            <consortium name="The Broad Institute Genome Sequencing Center for Infectious Disease"/>
            <person name="Wu L."/>
            <person name="Ma J."/>
        </authorList>
    </citation>
    <scope>NUCLEOTIDE SEQUENCE [LARGE SCALE GENOMIC DNA]</scope>
    <source>
        <strain evidence="3">JCM 9458</strain>
    </source>
</reference>
<comment type="caution">
    <text evidence="2">The sequence shown here is derived from an EMBL/GenBank/DDBJ whole genome shotgun (WGS) entry which is preliminary data.</text>
</comment>
<dbReference type="EMBL" id="BAAAYN010000032">
    <property type="protein sequence ID" value="GAA3391494.1"/>
    <property type="molecule type" value="Genomic_DNA"/>
</dbReference>
<feature type="transmembrane region" description="Helical" evidence="1">
    <location>
        <begin position="45"/>
        <end position="64"/>
    </location>
</feature>
<organism evidence="2 3">
    <name type="scientific">Cryptosporangium minutisporangium</name>
    <dbReference type="NCBI Taxonomy" id="113569"/>
    <lineage>
        <taxon>Bacteria</taxon>
        <taxon>Bacillati</taxon>
        <taxon>Actinomycetota</taxon>
        <taxon>Actinomycetes</taxon>
        <taxon>Cryptosporangiales</taxon>
        <taxon>Cryptosporangiaceae</taxon>
        <taxon>Cryptosporangium</taxon>
    </lineage>
</organism>
<keyword evidence="3" id="KW-1185">Reference proteome</keyword>